<protein>
    <recommendedName>
        <fullName evidence="8 10">7-cyano-7-deazaguanine synthase</fullName>
        <ecNumber evidence="8 10">6.3.4.20</ecNumber>
    </recommendedName>
    <alternativeName>
        <fullName evidence="10">7-cyano-7-carbaguanine synthase</fullName>
    </alternativeName>
    <alternativeName>
        <fullName evidence="10">PreQ(0) synthase</fullName>
    </alternativeName>
    <alternativeName>
        <fullName evidence="10">Queuosine biosynthesis protein QueC</fullName>
    </alternativeName>
</protein>
<comment type="similarity">
    <text evidence="7 10">Belongs to the QueC family.</text>
</comment>
<dbReference type="NCBIfam" id="TIGR00364">
    <property type="entry name" value="7-cyano-7-deazaguanine synthase QueC"/>
    <property type="match status" value="1"/>
</dbReference>
<dbReference type="EC" id="6.3.4.20" evidence="8 10"/>
<evidence type="ECO:0000256" key="4">
    <source>
        <dbReference type="ARBA" id="ARBA00022741"/>
    </source>
</evidence>
<evidence type="ECO:0000313" key="12">
    <source>
        <dbReference type="Proteomes" id="UP001183388"/>
    </source>
</evidence>
<dbReference type="SUPFAM" id="SSF52402">
    <property type="entry name" value="Adenine nucleotide alpha hydrolases-like"/>
    <property type="match status" value="1"/>
</dbReference>
<evidence type="ECO:0000256" key="8">
    <source>
        <dbReference type="ARBA" id="ARBA00039149"/>
    </source>
</evidence>
<dbReference type="EMBL" id="JAVREN010000013">
    <property type="protein sequence ID" value="MDT0307642.1"/>
    <property type="molecule type" value="Genomic_DNA"/>
</dbReference>
<comment type="catalytic activity">
    <reaction evidence="9 10">
        <text>7-carboxy-7-carbaguanine + NH4(+) + 2 ATP = 7-cyano-7-carbaguanine + 2 AMP + 2 diphosphate + 2 H(+)</text>
        <dbReference type="Rhea" id="RHEA:27982"/>
        <dbReference type="ChEBI" id="CHEBI:15378"/>
        <dbReference type="ChEBI" id="CHEBI:28938"/>
        <dbReference type="ChEBI" id="CHEBI:30616"/>
        <dbReference type="ChEBI" id="CHEBI:33019"/>
        <dbReference type="ChEBI" id="CHEBI:45075"/>
        <dbReference type="ChEBI" id="CHEBI:61036"/>
        <dbReference type="ChEBI" id="CHEBI:456215"/>
        <dbReference type="EC" id="6.3.4.20"/>
    </reaction>
</comment>
<dbReference type="InterPro" id="IPR018317">
    <property type="entry name" value="QueC"/>
</dbReference>
<evidence type="ECO:0000256" key="10">
    <source>
        <dbReference type="HAMAP-Rule" id="MF_01633"/>
    </source>
</evidence>
<dbReference type="PANTHER" id="PTHR42914">
    <property type="entry name" value="7-CYANO-7-DEAZAGUANINE SYNTHASE"/>
    <property type="match status" value="1"/>
</dbReference>
<dbReference type="GO" id="GO:0016874">
    <property type="term" value="F:ligase activity"/>
    <property type="evidence" value="ECO:0007669"/>
    <property type="project" value="UniProtKB-KW"/>
</dbReference>
<evidence type="ECO:0000256" key="9">
    <source>
        <dbReference type="ARBA" id="ARBA00047890"/>
    </source>
</evidence>
<dbReference type="CDD" id="cd01995">
    <property type="entry name" value="QueC-like"/>
    <property type="match status" value="1"/>
</dbReference>
<evidence type="ECO:0000256" key="2">
    <source>
        <dbReference type="ARBA" id="ARBA00022598"/>
    </source>
</evidence>
<organism evidence="11 12">
    <name type="scientific">Streptomyces boetiae</name>
    <dbReference type="NCBI Taxonomy" id="3075541"/>
    <lineage>
        <taxon>Bacteria</taxon>
        <taxon>Bacillati</taxon>
        <taxon>Actinomycetota</taxon>
        <taxon>Actinomycetes</taxon>
        <taxon>Kitasatosporales</taxon>
        <taxon>Streptomycetaceae</taxon>
        <taxon>Streptomyces</taxon>
    </lineage>
</organism>
<keyword evidence="5 10" id="KW-0862">Zinc</keyword>
<feature type="binding site" evidence="10">
    <location>
        <position position="206"/>
    </location>
    <ligand>
        <name>Zn(2+)</name>
        <dbReference type="ChEBI" id="CHEBI:29105"/>
    </ligand>
</feature>
<evidence type="ECO:0000256" key="5">
    <source>
        <dbReference type="ARBA" id="ARBA00022833"/>
    </source>
</evidence>
<dbReference type="PANTHER" id="PTHR42914:SF1">
    <property type="entry name" value="7-CYANO-7-DEAZAGUANINE SYNTHASE"/>
    <property type="match status" value="1"/>
</dbReference>
<comment type="cofactor">
    <cofactor evidence="10">
        <name>Zn(2+)</name>
        <dbReference type="ChEBI" id="CHEBI:29105"/>
    </cofactor>
    <text evidence="10">Binds 1 zinc ion per subunit.</text>
</comment>
<keyword evidence="4 10" id="KW-0547">Nucleotide-binding</keyword>
<reference evidence="12" key="1">
    <citation type="submission" date="2023-07" db="EMBL/GenBank/DDBJ databases">
        <title>30 novel species of actinomycetes from the DSMZ collection.</title>
        <authorList>
            <person name="Nouioui I."/>
        </authorList>
    </citation>
    <scope>NUCLEOTIDE SEQUENCE [LARGE SCALE GENOMIC DNA]</scope>
    <source>
        <strain evidence="12">DSM 44917</strain>
    </source>
</reference>
<sequence>MSRSLPSSPVPDVVVVFSGGLDSTTAAYQAAASGARPTLLSVDYGQRHRTELDHAVRLAGELSAPHHVVDLRALGGLLNGSSLTDTSVDVPEGHYTDTSMRATVVPHRNALLLDLAVAAAIGRGAGAVIFGAHAGDHPIYPDCRPAFLTAYRRMVRVANEGFLPAGFKVRAPFLNMTKADIVRLGTGLGVPYELTWSCYEGGRAHCGVCGTCTERREAFRLAEVPDPTRYAAPSAVTR</sequence>
<evidence type="ECO:0000256" key="3">
    <source>
        <dbReference type="ARBA" id="ARBA00022723"/>
    </source>
</evidence>
<comment type="function">
    <text evidence="10">Catalyzes the ATP-dependent conversion of 7-carboxy-7-deazaguanine (CDG) to 7-cyano-7-deazaguanine (preQ(0)).</text>
</comment>
<dbReference type="InterPro" id="IPR014729">
    <property type="entry name" value="Rossmann-like_a/b/a_fold"/>
</dbReference>
<proteinExistence type="inferred from homology"/>
<gene>
    <name evidence="10 11" type="primary">queC</name>
    <name evidence="11" type="ORF">RM780_11795</name>
</gene>
<keyword evidence="6 10" id="KW-0067">ATP-binding</keyword>
<comment type="caution">
    <text evidence="11">The sequence shown here is derived from an EMBL/GenBank/DDBJ whole genome shotgun (WGS) entry which is preliminary data.</text>
</comment>
<evidence type="ECO:0000256" key="6">
    <source>
        <dbReference type="ARBA" id="ARBA00022840"/>
    </source>
</evidence>
<dbReference type="Gene3D" id="3.40.50.620">
    <property type="entry name" value="HUPs"/>
    <property type="match status" value="1"/>
</dbReference>
<keyword evidence="10" id="KW-0671">Queuosine biosynthesis</keyword>
<evidence type="ECO:0000256" key="1">
    <source>
        <dbReference type="ARBA" id="ARBA00005061"/>
    </source>
</evidence>
<feature type="binding site" evidence="10">
    <location>
        <position position="209"/>
    </location>
    <ligand>
        <name>Zn(2+)</name>
        <dbReference type="ChEBI" id="CHEBI:29105"/>
    </ligand>
</feature>
<keyword evidence="3 10" id="KW-0479">Metal-binding</keyword>
<dbReference type="PIRSF" id="PIRSF006293">
    <property type="entry name" value="ExsB"/>
    <property type="match status" value="1"/>
</dbReference>
<accession>A0ABU2L8H4</accession>
<keyword evidence="12" id="KW-1185">Reference proteome</keyword>
<dbReference type="RefSeq" id="WP_311630589.1">
    <property type="nucleotide sequence ID" value="NZ_JAVREN010000013.1"/>
</dbReference>
<dbReference type="Proteomes" id="UP001183388">
    <property type="component" value="Unassembled WGS sequence"/>
</dbReference>
<name>A0ABU2L8H4_9ACTN</name>
<dbReference type="HAMAP" id="MF_01633">
    <property type="entry name" value="QueC"/>
    <property type="match status" value="1"/>
</dbReference>
<feature type="binding site" evidence="10">
    <location>
        <position position="198"/>
    </location>
    <ligand>
        <name>Zn(2+)</name>
        <dbReference type="ChEBI" id="CHEBI:29105"/>
    </ligand>
</feature>
<evidence type="ECO:0000256" key="7">
    <source>
        <dbReference type="ARBA" id="ARBA00037993"/>
    </source>
</evidence>
<feature type="binding site" evidence="10">
    <location>
        <begin position="17"/>
        <end position="27"/>
    </location>
    <ligand>
        <name>ATP</name>
        <dbReference type="ChEBI" id="CHEBI:30616"/>
    </ligand>
</feature>
<feature type="binding site" evidence="10">
    <location>
        <position position="212"/>
    </location>
    <ligand>
        <name>Zn(2+)</name>
        <dbReference type="ChEBI" id="CHEBI:29105"/>
    </ligand>
</feature>
<comment type="pathway">
    <text evidence="1 10">Purine metabolism; 7-cyano-7-deazaguanine biosynthesis.</text>
</comment>
<evidence type="ECO:0000313" key="11">
    <source>
        <dbReference type="EMBL" id="MDT0307642.1"/>
    </source>
</evidence>
<dbReference type="Pfam" id="PF06508">
    <property type="entry name" value="QueC"/>
    <property type="match status" value="1"/>
</dbReference>
<keyword evidence="2 10" id="KW-0436">Ligase</keyword>